<feature type="coiled-coil region" evidence="1">
    <location>
        <begin position="583"/>
        <end position="727"/>
    </location>
</feature>
<feature type="compositionally biased region" description="Basic and acidic residues" evidence="2">
    <location>
        <begin position="113"/>
        <end position="128"/>
    </location>
</feature>
<feature type="coiled-coil region" evidence="1">
    <location>
        <begin position="778"/>
        <end position="886"/>
    </location>
</feature>
<dbReference type="Proteomes" id="UP000279259">
    <property type="component" value="Unassembled WGS sequence"/>
</dbReference>
<feature type="region of interest" description="Disordered" evidence="2">
    <location>
        <begin position="1"/>
        <end position="212"/>
    </location>
</feature>
<feature type="coiled-coil region" evidence="1">
    <location>
        <begin position="1006"/>
        <end position="1061"/>
    </location>
</feature>
<feature type="compositionally biased region" description="Low complexity" evidence="2">
    <location>
        <begin position="36"/>
        <end position="48"/>
    </location>
</feature>
<feature type="region of interest" description="Disordered" evidence="2">
    <location>
        <begin position="236"/>
        <end position="333"/>
    </location>
</feature>
<accession>A0A427YU96</accession>
<dbReference type="STRING" id="1890683.A0A427YU96"/>
<organism evidence="3 4">
    <name type="scientific">Saitozyma podzolica</name>
    <dbReference type="NCBI Taxonomy" id="1890683"/>
    <lineage>
        <taxon>Eukaryota</taxon>
        <taxon>Fungi</taxon>
        <taxon>Dikarya</taxon>
        <taxon>Basidiomycota</taxon>
        <taxon>Agaricomycotina</taxon>
        <taxon>Tremellomycetes</taxon>
        <taxon>Tremellales</taxon>
        <taxon>Trimorphomycetaceae</taxon>
        <taxon>Saitozyma</taxon>
    </lineage>
</organism>
<feature type="region of interest" description="Disordered" evidence="2">
    <location>
        <begin position="1204"/>
        <end position="1224"/>
    </location>
</feature>
<reference evidence="3 4" key="1">
    <citation type="submission" date="2018-11" db="EMBL/GenBank/DDBJ databases">
        <title>Genome sequence of Saitozyma podzolica DSM 27192.</title>
        <authorList>
            <person name="Aliyu H."/>
            <person name="Gorte O."/>
            <person name="Ochsenreither K."/>
        </authorList>
    </citation>
    <scope>NUCLEOTIDE SEQUENCE [LARGE SCALE GENOMIC DNA]</scope>
    <source>
        <strain evidence="3 4">DSM 27192</strain>
    </source>
</reference>
<sequence length="1224" mass="135599">MDFLHRLHIRRPSSPRKRPSLIITSEPLPPPPPSRPSSALSPSYTSAYDPSNISRSLDICPLRHYTPAPPPSPRGRSEHHRTPSLLRNLAHHPSLSALKGKSRRKKGSQSPVKGEHLGRIPDELDVQERTQTQSQTQGRRSRLRKGSLKESRSVPRNLRFSGDHSAFRPSEDIPPIPSSLASSLLSERTQSHDAQHVSPATSTPPRNRLPTITPDIAIDYADASPGSLRVRMRLDLRMGSPGRRGRSEDWSPGRGQGSLIPSQRTPVVSRTTSSSLNGTTKPASALTAGHDAASTPRPSQHLSSFSFSDSISQPEPHLGEAANDDDPSDGLDLLVPQEQIPIGTPGGSKADLRRGAFVDGKRHEKGAIRFFSRDTYGAQRGDLMQSSADWSEQFDTLENTSSHSQSFSRQSRRSSSPFEVKLSPLVAKRISLDAFGTPSPEESNQGDHRAVEELVDEDIPSMEDSYEDSYPLSGFQGAQLSTIRELPSSHGSTNTNPAERSTETPAQLGCIGDRTKFFTPSSSPSKFPQVPDLPLPGSEVSPWRRVGRHMSAPPLDSTQSLLDARVEHTRALQAEVRAGQTIIDVLRAEIESLREAVGRDNDEKDRQDMAELRRECEMKEEALVQLRTAMGENEEFFEKLQEAHDNLAVRCVELEEQNANLRIEGEETSSKLSASLIMHEEDVSSRRQLEGAKRKLEEALEAAEEEARRLRHDKTLLEEQLETMTEENIMALTTHDGDLQESRQRVTERDGTIAQLRAELHEVSIKHQTEIKAMETGHKALQRELVNKDGTISQLRDKLQTARFEYDEAKCLVQREIMELQRELDGERERGREKDEISREMQSAIADLERKRQALMAERDEIRDTLERARNDFENSEQVHDEVAELSDQFEMAANHLSTLQDALEDADNRLATQLSTLALQGVELEELRQSLNDAEDALANALESSSHASKDSERTILRLRQEISDLQSELGSHRAALKDAVTSRELEKSTSSDVRSRLDAYLAEIDRLKVVEARLLKQVEDLKRESAMDEVKRVELQRRVEKLEEDKELLNVALESKQTELILLQRQAGPAATRPSSVTPRKQRLGDSTTRVPQTPNAFSTPVREAKHLTTSTAVSATKARRESSVVGPSSIARPTPASSPRTVLGASSRHNRTPERARAGTGVSNLGGGAGEGVARKTVQGTTVGGIKRQSSLPVLKSRMVSGTSAGFSRKVTSLAEEEGEL</sequence>
<dbReference type="AlphaFoldDB" id="A0A427YU96"/>
<dbReference type="PANTHER" id="PTHR23159">
    <property type="entry name" value="CENTROSOMAL PROTEIN 2"/>
    <property type="match status" value="1"/>
</dbReference>
<dbReference type="OrthoDB" id="2591140at2759"/>
<feature type="compositionally biased region" description="Polar residues" evidence="2">
    <location>
        <begin position="1075"/>
        <end position="1101"/>
    </location>
</feature>
<evidence type="ECO:0000256" key="1">
    <source>
        <dbReference type="SAM" id="Coils"/>
    </source>
</evidence>
<feature type="compositionally biased region" description="Basic and acidic residues" evidence="2">
    <location>
        <begin position="161"/>
        <end position="171"/>
    </location>
</feature>
<proteinExistence type="predicted"/>
<feature type="compositionally biased region" description="Low complexity" evidence="2">
    <location>
        <begin position="303"/>
        <end position="312"/>
    </location>
</feature>
<evidence type="ECO:0000313" key="4">
    <source>
        <dbReference type="Proteomes" id="UP000279259"/>
    </source>
</evidence>
<keyword evidence="1" id="KW-0175">Coiled coil</keyword>
<feature type="compositionally biased region" description="Basic residues" evidence="2">
    <location>
        <begin position="1"/>
        <end position="19"/>
    </location>
</feature>
<gene>
    <name evidence="3" type="ORF">EHS25_004513</name>
</gene>
<keyword evidence="4" id="KW-1185">Reference proteome</keyword>
<feature type="compositionally biased region" description="Low complexity" evidence="2">
    <location>
        <begin position="129"/>
        <end position="138"/>
    </location>
</feature>
<evidence type="ECO:0000313" key="3">
    <source>
        <dbReference type="EMBL" id="RSH94708.1"/>
    </source>
</evidence>
<dbReference type="Gene3D" id="1.10.287.1490">
    <property type="match status" value="1"/>
</dbReference>
<feature type="coiled-coil region" evidence="1">
    <location>
        <begin position="918"/>
        <end position="977"/>
    </location>
</feature>
<feature type="compositionally biased region" description="Low complexity" evidence="2">
    <location>
        <begin position="262"/>
        <end position="275"/>
    </location>
</feature>
<evidence type="ECO:0000256" key="2">
    <source>
        <dbReference type="SAM" id="MobiDB-lite"/>
    </source>
</evidence>
<feature type="region of interest" description="Disordered" evidence="2">
    <location>
        <begin position="1068"/>
        <end position="1188"/>
    </location>
</feature>
<protein>
    <submittedName>
        <fullName evidence="3">Uncharacterized protein</fullName>
    </submittedName>
</protein>
<dbReference type="EMBL" id="RSCD01000002">
    <property type="protein sequence ID" value="RSH94708.1"/>
    <property type="molecule type" value="Genomic_DNA"/>
</dbReference>
<name>A0A427YU96_9TREE</name>
<dbReference type="PANTHER" id="PTHR23159:SF31">
    <property type="entry name" value="CENTROSOME-ASSOCIATED PROTEIN CEP250 ISOFORM X1"/>
    <property type="match status" value="1"/>
</dbReference>
<comment type="caution">
    <text evidence="3">The sequence shown here is derived from an EMBL/GenBank/DDBJ whole genome shotgun (WGS) entry which is preliminary data.</text>
</comment>